<reference evidence="2 3" key="1">
    <citation type="submission" date="2017-03" db="EMBL/GenBank/DDBJ databases">
        <title>Genome of the blue death feigning beetle - Asbolus verrucosus.</title>
        <authorList>
            <person name="Rider S.D."/>
        </authorList>
    </citation>
    <scope>NUCLEOTIDE SEQUENCE [LARGE SCALE GENOMIC DNA]</scope>
    <source>
        <strain evidence="2">Butters</strain>
        <tissue evidence="2">Head and leg muscle</tissue>
    </source>
</reference>
<dbReference type="AlphaFoldDB" id="A0A482W0P9"/>
<evidence type="ECO:0000259" key="1">
    <source>
        <dbReference type="Pfam" id="PF24626"/>
    </source>
</evidence>
<feature type="non-terminal residue" evidence="2">
    <location>
        <position position="1"/>
    </location>
</feature>
<accession>A0A482W0P9</accession>
<comment type="caution">
    <text evidence="2">The sequence shown here is derived from an EMBL/GenBank/DDBJ whole genome shotgun (WGS) entry which is preliminary data.</text>
</comment>
<sequence>NLSRHQLNDSVLKIIWDNKKNGNPILDPKIKRVCSQYYIHMNVLVHRFPHRSGVQLAIPSECVTPLIDYHHQLPTNPLDAITHTLLPPTPSKSKEEIHRQVRRNLRRHAELRKRQQKGATTQFEVGDWVLLRNKVTSESGTKTFAKFMPLYSGPFEVVAKPHPNTYRLCQPTSRKERGVYNINNLKFYHRRSDGEEV</sequence>
<dbReference type="Pfam" id="PF24626">
    <property type="entry name" value="SH3_Tf2-1"/>
    <property type="match status" value="1"/>
</dbReference>
<keyword evidence="3" id="KW-1185">Reference proteome</keyword>
<dbReference type="OrthoDB" id="6776074at2759"/>
<evidence type="ECO:0000313" key="2">
    <source>
        <dbReference type="EMBL" id="RZC38584.1"/>
    </source>
</evidence>
<organism evidence="2 3">
    <name type="scientific">Asbolus verrucosus</name>
    <name type="common">Desert ironclad beetle</name>
    <dbReference type="NCBI Taxonomy" id="1661398"/>
    <lineage>
        <taxon>Eukaryota</taxon>
        <taxon>Metazoa</taxon>
        <taxon>Ecdysozoa</taxon>
        <taxon>Arthropoda</taxon>
        <taxon>Hexapoda</taxon>
        <taxon>Insecta</taxon>
        <taxon>Pterygota</taxon>
        <taxon>Neoptera</taxon>
        <taxon>Endopterygota</taxon>
        <taxon>Coleoptera</taxon>
        <taxon>Polyphaga</taxon>
        <taxon>Cucujiformia</taxon>
        <taxon>Tenebrionidae</taxon>
        <taxon>Pimeliinae</taxon>
        <taxon>Asbolus</taxon>
    </lineage>
</organism>
<dbReference type="EMBL" id="QDEB01041973">
    <property type="protein sequence ID" value="RZC38584.1"/>
    <property type="molecule type" value="Genomic_DNA"/>
</dbReference>
<gene>
    <name evidence="2" type="ORF">BDFB_010150</name>
</gene>
<name>A0A482W0P9_ASBVE</name>
<dbReference type="Proteomes" id="UP000292052">
    <property type="component" value="Unassembled WGS sequence"/>
</dbReference>
<dbReference type="InterPro" id="IPR056924">
    <property type="entry name" value="SH3_Tf2-1"/>
</dbReference>
<protein>
    <recommendedName>
        <fullName evidence="1">Tf2-1-like SH3-like domain-containing protein</fullName>
    </recommendedName>
</protein>
<proteinExistence type="predicted"/>
<evidence type="ECO:0000313" key="3">
    <source>
        <dbReference type="Proteomes" id="UP000292052"/>
    </source>
</evidence>
<feature type="domain" description="Tf2-1-like SH3-like" evidence="1">
    <location>
        <begin position="126"/>
        <end position="189"/>
    </location>
</feature>